<protein>
    <submittedName>
        <fullName evidence="1">Uncharacterized protein</fullName>
    </submittedName>
</protein>
<gene>
    <name evidence="1" type="ORF">AB996_2276</name>
</gene>
<proteinExistence type="predicted"/>
<dbReference type="RefSeq" id="WP_231105857.1">
    <property type="nucleotide sequence ID" value="NZ_LIYF01000046.1"/>
</dbReference>
<dbReference type="PATRIC" id="fig|1359.32.peg.942"/>
<evidence type="ECO:0000313" key="1">
    <source>
        <dbReference type="EMBL" id="KZK04790.1"/>
    </source>
</evidence>
<accession>A0A166IRT5</accession>
<evidence type="ECO:0000313" key="2">
    <source>
        <dbReference type="Proteomes" id="UP000076519"/>
    </source>
</evidence>
<dbReference type="EMBL" id="LIYF01000046">
    <property type="protein sequence ID" value="KZK04790.1"/>
    <property type="molecule type" value="Genomic_DNA"/>
</dbReference>
<name>A0A166IRT5_LACLC</name>
<dbReference type="AlphaFoldDB" id="A0A166IRT5"/>
<comment type="caution">
    <text evidence="1">The sequence shown here is derived from an EMBL/GenBank/DDBJ whole genome shotgun (WGS) entry which is preliminary data.</text>
</comment>
<organism evidence="1 2">
    <name type="scientific">Lactococcus lactis subsp. cremoris</name>
    <name type="common">Streptococcus cremoris</name>
    <dbReference type="NCBI Taxonomy" id="1359"/>
    <lineage>
        <taxon>Bacteria</taxon>
        <taxon>Bacillati</taxon>
        <taxon>Bacillota</taxon>
        <taxon>Bacilli</taxon>
        <taxon>Lactobacillales</taxon>
        <taxon>Streptococcaceae</taxon>
        <taxon>Lactococcus</taxon>
    </lineage>
</organism>
<dbReference type="Proteomes" id="UP000076519">
    <property type="component" value="Unassembled WGS sequence"/>
</dbReference>
<sequence>MRDIPAFENHVFFGKKTMIECLRSKMQFMGERYDYMTSRPDYRAGKRYSD</sequence>
<reference evidence="1 2" key="1">
    <citation type="submission" date="2015-08" db="EMBL/GenBank/DDBJ databases">
        <title>Draft Genome Sequences of 11 Lactococcus lactis subspecies cremoris strains.</title>
        <authorList>
            <person name="Wels M."/>
            <person name="Backus L."/>
            <person name="Boekhorst J."/>
            <person name="Dijkstra A."/>
            <person name="Beerthuizen M."/>
            <person name="Siezen R."/>
            <person name="Bachmann H."/>
            <person name="Van Hijum S."/>
        </authorList>
    </citation>
    <scope>NUCLEOTIDE SEQUENCE [LARGE SCALE GENOMIC DNA]</scope>
    <source>
        <strain evidence="1 2">KW10</strain>
    </source>
</reference>